<protein>
    <submittedName>
        <fullName evidence="2">Uncharacterized protein</fullName>
    </submittedName>
</protein>
<evidence type="ECO:0000313" key="1">
    <source>
        <dbReference type="Proteomes" id="UP000887566"/>
    </source>
</evidence>
<dbReference type="WBParaSite" id="PSAMB.scaffold7412size7686.g30023.t1">
    <property type="protein sequence ID" value="PSAMB.scaffold7412size7686.g30023.t1"/>
    <property type="gene ID" value="PSAMB.scaffold7412size7686.g30023"/>
</dbReference>
<sequence length="102" mass="11224">MGDLIGPVLFDDAGGGRFVSWKVSERGRVVPGMAVLEYEVDGLKKKLKTDPKGIAYREKKLKAGDQLTLGLGDLDRDGKLFGKRILSRDECFDPTLKTANLK</sequence>
<name>A0A914XCH2_9BILA</name>
<reference evidence="2" key="1">
    <citation type="submission" date="2022-11" db="UniProtKB">
        <authorList>
            <consortium name="WormBaseParasite"/>
        </authorList>
    </citation>
    <scope>IDENTIFICATION</scope>
</reference>
<dbReference type="Proteomes" id="UP000887566">
    <property type="component" value="Unplaced"/>
</dbReference>
<organism evidence="1 2">
    <name type="scientific">Plectus sambesii</name>
    <dbReference type="NCBI Taxonomy" id="2011161"/>
    <lineage>
        <taxon>Eukaryota</taxon>
        <taxon>Metazoa</taxon>
        <taxon>Ecdysozoa</taxon>
        <taxon>Nematoda</taxon>
        <taxon>Chromadorea</taxon>
        <taxon>Plectida</taxon>
        <taxon>Plectina</taxon>
        <taxon>Plectoidea</taxon>
        <taxon>Plectidae</taxon>
        <taxon>Plectus</taxon>
    </lineage>
</organism>
<dbReference type="AlphaFoldDB" id="A0A914XCH2"/>
<proteinExistence type="predicted"/>
<accession>A0A914XCH2</accession>
<evidence type="ECO:0000313" key="2">
    <source>
        <dbReference type="WBParaSite" id="PSAMB.scaffold7412size7686.g30023.t1"/>
    </source>
</evidence>
<keyword evidence="1" id="KW-1185">Reference proteome</keyword>